<dbReference type="InterPro" id="IPR046357">
    <property type="entry name" value="PPIase_dom_sf"/>
</dbReference>
<dbReference type="GO" id="GO:0060255">
    <property type="term" value="P:regulation of macromolecule metabolic process"/>
    <property type="evidence" value="ECO:0007669"/>
    <property type="project" value="UniProtKB-ARBA"/>
</dbReference>
<dbReference type="EMBL" id="HBHQ01002587">
    <property type="protein sequence ID" value="CAD9809839.1"/>
    <property type="molecule type" value="Transcribed_RNA"/>
</dbReference>
<dbReference type="PROSITE" id="PS50198">
    <property type="entry name" value="PPIC_PPIASE_2"/>
    <property type="match status" value="1"/>
</dbReference>
<evidence type="ECO:0000256" key="2">
    <source>
        <dbReference type="ARBA" id="ARBA00004147"/>
    </source>
</evidence>
<evidence type="ECO:0000256" key="6">
    <source>
        <dbReference type="ARBA" id="ARBA00023110"/>
    </source>
</evidence>
<dbReference type="GO" id="GO:0042025">
    <property type="term" value="C:host cell nucleus"/>
    <property type="evidence" value="ECO:0007669"/>
    <property type="project" value="UniProtKB-SubCell"/>
</dbReference>
<organism evidence="15">
    <name type="scientific">Attheya septentrionalis</name>
    <dbReference type="NCBI Taxonomy" id="420275"/>
    <lineage>
        <taxon>Eukaryota</taxon>
        <taxon>Sar</taxon>
        <taxon>Stramenopiles</taxon>
        <taxon>Ochrophyta</taxon>
        <taxon>Bacillariophyta</taxon>
        <taxon>Coscinodiscophyceae</taxon>
        <taxon>Chaetocerotophycidae</taxon>
        <taxon>Chaetocerotales</taxon>
        <taxon>Attheyaceae</taxon>
        <taxon>Attheya</taxon>
    </lineage>
</organism>
<dbReference type="Gene3D" id="3.10.50.40">
    <property type="match status" value="1"/>
</dbReference>
<evidence type="ECO:0000259" key="14">
    <source>
        <dbReference type="PROSITE" id="PS50198"/>
    </source>
</evidence>
<evidence type="ECO:0000256" key="3">
    <source>
        <dbReference type="ARBA" id="ARBA00004192"/>
    </source>
</evidence>
<comment type="subcellular location">
    <subcellularLocation>
        <location evidence="3">Host cytoplasm</location>
    </subcellularLocation>
    <subcellularLocation>
        <location evidence="2">Host nucleus</location>
    </subcellularLocation>
</comment>
<dbReference type="GO" id="GO:0080090">
    <property type="term" value="P:regulation of primary metabolic process"/>
    <property type="evidence" value="ECO:0007669"/>
    <property type="project" value="UniProtKB-ARBA"/>
</dbReference>
<evidence type="ECO:0000256" key="10">
    <source>
        <dbReference type="ARBA" id="ARBA00066165"/>
    </source>
</evidence>
<reference evidence="15" key="1">
    <citation type="submission" date="2021-01" db="EMBL/GenBank/DDBJ databases">
        <authorList>
            <person name="Corre E."/>
            <person name="Pelletier E."/>
            <person name="Niang G."/>
            <person name="Scheremetjew M."/>
            <person name="Finn R."/>
            <person name="Kale V."/>
            <person name="Holt S."/>
            <person name="Cochrane G."/>
            <person name="Meng A."/>
            <person name="Brown T."/>
            <person name="Cohen L."/>
        </authorList>
    </citation>
    <scope>NUCLEOTIDE SEQUENCE</scope>
    <source>
        <strain evidence="15">CCMP2084</strain>
    </source>
</reference>
<dbReference type="CDD" id="cd00201">
    <property type="entry name" value="WW"/>
    <property type="match status" value="1"/>
</dbReference>
<dbReference type="InterPro" id="IPR023058">
    <property type="entry name" value="PPIase_PpiC_CS"/>
</dbReference>
<evidence type="ECO:0000256" key="5">
    <source>
        <dbReference type="ARBA" id="ARBA00022562"/>
    </source>
</evidence>
<feature type="compositionally biased region" description="Basic and acidic residues" evidence="12">
    <location>
        <begin position="141"/>
        <end position="156"/>
    </location>
</feature>
<dbReference type="SUPFAM" id="SSF54534">
    <property type="entry name" value="FKBP-like"/>
    <property type="match status" value="1"/>
</dbReference>
<dbReference type="InterPro" id="IPR051370">
    <property type="entry name" value="PPIase_Pin1"/>
</dbReference>
<dbReference type="PROSITE" id="PS50020">
    <property type="entry name" value="WW_DOMAIN_2"/>
    <property type="match status" value="1"/>
</dbReference>
<keyword evidence="8 11" id="KW-0413">Isomerase</keyword>
<dbReference type="InterPro" id="IPR001202">
    <property type="entry name" value="WW_dom"/>
</dbReference>
<comment type="catalytic activity">
    <reaction evidence="1">
        <text>[protein]-peptidylproline (omega=180) = [protein]-peptidylproline (omega=0)</text>
        <dbReference type="Rhea" id="RHEA:16237"/>
        <dbReference type="Rhea" id="RHEA-COMP:10747"/>
        <dbReference type="Rhea" id="RHEA-COMP:10748"/>
        <dbReference type="ChEBI" id="CHEBI:83833"/>
        <dbReference type="ChEBI" id="CHEBI:83834"/>
        <dbReference type="EC" id="5.2.1.8"/>
    </reaction>
</comment>
<dbReference type="AlphaFoldDB" id="A0A7S2XJ20"/>
<dbReference type="Gene3D" id="2.20.70.10">
    <property type="match status" value="1"/>
</dbReference>
<sequence>MEGEDPSLFGEDETMEDENDVAGKTNDDGASMSILAALREDPPPESLTLGWVVRHSHSQPGCIYYYHQDTGDCRWEPPYVPQSIDAAPTQGVLKKSVAATAEAAAQAVRALGSNIAALDNLVAQHDSDDDPSSSTTVRSILKNDETEANDNKRALADQEDAAAAEPVEKKAKTVEPREVRVLHLLKKHRGSRRPASWRNPKITDTREEALVALQELMEILREVQADPKELRATFEELARTESDCSSFKRGGDLGFFGRRKMQPAFEHASFALKIGELSDVVETSSGVHAILRIG</sequence>
<evidence type="ECO:0000256" key="8">
    <source>
        <dbReference type="ARBA" id="ARBA00023235"/>
    </source>
</evidence>
<protein>
    <recommendedName>
        <fullName evidence="4">peptidylprolyl isomerase</fullName>
        <ecNumber evidence="4">5.2.1.8</ecNumber>
    </recommendedName>
</protein>
<gene>
    <name evidence="15" type="ORF">ASEP1449_LOCUS1662</name>
</gene>
<dbReference type="GO" id="GO:0030430">
    <property type="term" value="C:host cell cytoplasm"/>
    <property type="evidence" value="ECO:0007669"/>
    <property type="project" value="UniProtKB-SubCell"/>
</dbReference>
<dbReference type="Pfam" id="PF00639">
    <property type="entry name" value="Rotamase"/>
    <property type="match status" value="1"/>
</dbReference>
<evidence type="ECO:0000259" key="13">
    <source>
        <dbReference type="PROSITE" id="PS50020"/>
    </source>
</evidence>
<evidence type="ECO:0000256" key="12">
    <source>
        <dbReference type="SAM" id="MobiDB-lite"/>
    </source>
</evidence>
<feature type="region of interest" description="Disordered" evidence="12">
    <location>
        <begin position="124"/>
        <end position="172"/>
    </location>
</feature>
<comment type="function">
    <text evidence="9">Peptidyl-prolyl cis/trans isomerase (PPIase) that acts as a key virulence factor by promoting host leukocyte transformation. Binds to and isomerizes specific phosphorylated Ser/Thr-Pro (pSer/Thr-Pro) motifs in a subset of proteins, resulting in conformational changes in the proteins. Promotes host leukocyte transformation by binding to phosphorylated host FBXW7, disrupting dimerization and promoting FBXW7 autoubiquitination and subsequent degradation. Degradation of host FBXW7, leads to stabilization of JUN, which promotes cell transformation.</text>
</comment>
<dbReference type="SUPFAM" id="SSF51045">
    <property type="entry name" value="WW domain"/>
    <property type="match status" value="1"/>
</dbReference>
<evidence type="ECO:0000256" key="4">
    <source>
        <dbReference type="ARBA" id="ARBA00013194"/>
    </source>
</evidence>
<dbReference type="FunFam" id="3.10.50.40:FF:000010">
    <property type="entry name" value="Peptidyl-prolyl cis-trans isomerase Pin1"/>
    <property type="match status" value="1"/>
</dbReference>
<evidence type="ECO:0000256" key="1">
    <source>
        <dbReference type="ARBA" id="ARBA00000971"/>
    </source>
</evidence>
<evidence type="ECO:0000256" key="9">
    <source>
        <dbReference type="ARBA" id="ARBA00054022"/>
    </source>
</evidence>
<feature type="domain" description="PpiC" evidence="14">
    <location>
        <begin position="176"/>
        <end position="294"/>
    </location>
</feature>
<keyword evidence="6 11" id="KW-0697">Rotamase</keyword>
<name>A0A7S2XJ20_9STRA</name>
<comment type="subunit">
    <text evidence="10">Interacts with host FBXW7; leading to FBXW7 autoubiquitination and subsequent degradation.</text>
</comment>
<dbReference type="GO" id="GO:0003755">
    <property type="term" value="F:peptidyl-prolyl cis-trans isomerase activity"/>
    <property type="evidence" value="ECO:0007669"/>
    <property type="project" value="UniProtKB-KW"/>
</dbReference>
<keyword evidence="5" id="KW-1048">Host nucleus</keyword>
<feature type="domain" description="WW" evidence="13">
    <location>
        <begin position="45"/>
        <end position="80"/>
    </location>
</feature>
<dbReference type="GO" id="GO:0005634">
    <property type="term" value="C:nucleus"/>
    <property type="evidence" value="ECO:0007669"/>
    <property type="project" value="TreeGrafter"/>
</dbReference>
<dbReference type="PANTHER" id="PTHR10657">
    <property type="entry name" value="PEPTIDYL-PROLYL CIS-TRANS ISOMERASE"/>
    <property type="match status" value="1"/>
</dbReference>
<dbReference type="EC" id="5.2.1.8" evidence="4"/>
<dbReference type="GO" id="GO:0005829">
    <property type="term" value="C:cytosol"/>
    <property type="evidence" value="ECO:0007669"/>
    <property type="project" value="TreeGrafter"/>
</dbReference>
<evidence type="ECO:0000313" key="15">
    <source>
        <dbReference type="EMBL" id="CAD9809839.1"/>
    </source>
</evidence>
<accession>A0A7S2XJ20</accession>
<dbReference type="PROSITE" id="PS01096">
    <property type="entry name" value="PPIC_PPIASE_1"/>
    <property type="match status" value="1"/>
</dbReference>
<dbReference type="PANTHER" id="PTHR10657:SF4">
    <property type="entry name" value="PEPTIDYL-PROLYL CIS-TRANS ISOMERASE-RELATED"/>
    <property type="match status" value="1"/>
</dbReference>
<dbReference type="InterPro" id="IPR000297">
    <property type="entry name" value="PPIase_PpiC"/>
</dbReference>
<keyword evidence="7" id="KW-1035">Host cytoplasm</keyword>
<dbReference type="SMART" id="SM00456">
    <property type="entry name" value="WW"/>
    <property type="match status" value="1"/>
</dbReference>
<dbReference type="InterPro" id="IPR036020">
    <property type="entry name" value="WW_dom_sf"/>
</dbReference>
<evidence type="ECO:0000256" key="7">
    <source>
        <dbReference type="ARBA" id="ARBA00023200"/>
    </source>
</evidence>
<feature type="region of interest" description="Disordered" evidence="12">
    <location>
        <begin position="1"/>
        <end position="33"/>
    </location>
</feature>
<proteinExistence type="predicted"/>
<evidence type="ECO:0000256" key="11">
    <source>
        <dbReference type="PROSITE-ProRule" id="PRU00278"/>
    </source>
</evidence>
<feature type="compositionally biased region" description="Acidic residues" evidence="12">
    <location>
        <begin position="1"/>
        <end position="20"/>
    </location>
</feature>